<sequence>MKAVDNSTETPLNTMVQAGIGADLAWVSGPVEAAFSAMVNGPVAPAVPAATIGERLSRIDLSAGEGLQSAIGEAAALMADGDLLSAHARCFGYFNPTPAWPGVLADLLSAVRNPQLCVVSHAPASVMMERKLIAWLNEALGFPASATGHFTSGGSEANATGLQVALARLFPGYDTDGAQALPGPARIYASADSHLAWIKLARAAGLGRNAVSLIPTDGGGRLDPDALRGAIAADRAAGAVPVMIAATAGTTNAGMIDPLHACADIAVETGLHLHVDAAWAGALIVDETRRPLLDGIERADSVTVDAHKWLAVPMGAGMVFVRDAEALSRAFAVTTSYMPAGDGVDAYVTSYQWSRRFIGLRLWMTLRTIGVAGYRAMFDRQFALADALRDGLVMRGWHIRNASRLPVVLFEDPGGRDSAALAAWLEADRQTWLGHVAFEGRPALRACITSYLTGPDDIEVLLDRLDAARAAVQPASR</sequence>
<proteinExistence type="inferred from homology"/>
<dbReference type="Pfam" id="PF00282">
    <property type="entry name" value="Pyridoxal_deC"/>
    <property type="match status" value="1"/>
</dbReference>
<accession>A0A9W6IL72</accession>
<dbReference type="GO" id="GO:0019752">
    <property type="term" value="P:carboxylic acid metabolic process"/>
    <property type="evidence" value="ECO:0007669"/>
    <property type="project" value="InterPro"/>
</dbReference>
<comment type="cofactor">
    <cofactor evidence="1 6 7">
        <name>pyridoxal 5'-phosphate</name>
        <dbReference type="ChEBI" id="CHEBI:597326"/>
    </cofactor>
</comment>
<gene>
    <name evidence="8" type="ORF">GCM10017621_06480</name>
</gene>
<reference evidence="8" key="1">
    <citation type="journal article" date="2014" name="Int. J. Syst. Evol. Microbiol.">
        <title>Complete genome sequence of Corynebacterium casei LMG S-19264T (=DSM 44701T), isolated from a smear-ripened cheese.</title>
        <authorList>
            <consortium name="US DOE Joint Genome Institute (JGI-PGF)"/>
            <person name="Walter F."/>
            <person name="Albersmeier A."/>
            <person name="Kalinowski J."/>
            <person name="Ruckert C."/>
        </authorList>
    </citation>
    <scope>NUCLEOTIDE SEQUENCE</scope>
    <source>
        <strain evidence="8">VKM B-1513</strain>
    </source>
</reference>
<dbReference type="Proteomes" id="UP001143486">
    <property type="component" value="Unassembled WGS sequence"/>
</dbReference>
<dbReference type="InterPro" id="IPR015421">
    <property type="entry name" value="PyrdxlP-dep_Trfase_major"/>
</dbReference>
<dbReference type="GO" id="GO:0030170">
    <property type="term" value="F:pyridoxal phosphate binding"/>
    <property type="evidence" value="ECO:0007669"/>
    <property type="project" value="InterPro"/>
</dbReference>
<dbReference type="InterPro" id="IPR002129">
    <property type="entry name" value="PyrdxlP-dep_de-COase"/>
</dbReference>
<keyword evidence="5 7" id="KW-0456">Lyase</keyword>
<evidence type="ECO:0000313" key="9">
    <source>
        <dbReference type="Proteomes" id="UP001143486"/>
    </source>
</evidence>
<reference evidence="8" key="2">
    <citation type="submission" date="2023-01" db="EMBL/GenBank/DDBJ databases">
        <authorList>
            <person name="Sun Q."/>
            <person name="Evtushenko L."/>
        </authorList>
    </citation>
    <scope>NUCLEOTIDE SEQUENCE</scope>
    <source>
        <strain evidence="8">VKM B-1513</strain>
    </source>
</reference>
<evidence type="ECO:0000256" key="4">
    <source>
        <dbReference type="ARBA" id="ARBA00022898"/>
    </source>
</evidence>
<dbReference type="AlphaFoldDB" id="A0A9W6IL72"/>
<dbReference type="RefSeq" id="WP_271185532.1">
    <property type="nucleotide sequence ID" value="NZ_BSFE01000001.1"/>
</dbReference>
<evidence type="ECO:0000256" key="5">
    <source>
        <dbReference type="ARBA" id="ARBA00023239"/>
    </source>
</evidence>
<evidence type="ECO:0000256" key="7">
    <source>
        <dbReference type="RuleBase" id="RU000382"/>
    </source>
</evidence>
<keyword evidence="9" id="KW-1185">Reference proteome</keyword>
<evidence type="ECO:0000256" key="3">
    <source>
        <dbReference type="ARBA" id="ARBA00022793"/>
    </source>
</evidence>
<keyword evidence="3" id="KW-0210">Decarboxylase</keyword>
<dbReference type="PANTHER" id="PTHR45677">
    <property type="entry name" value="GLUTAMATE DECARBOXYLASE-RELATED"/>
    <property type="match status" value="1"/>
</dbReference>
<name>A0A9W6IL72_9PROT</name>
<protein>
    <submittedName>
        <fullName evidence="8">Amino acid decarboxylase</fullName>
    </submittedName>
</protein>
<dbReference type="SUPFAM" id="SSF53383">
    <property type="entry name" value="PLP-dependent transferases"/>
    <property type="match status" value="1"/>
</dbReference>
<evidence type="ECO:0000313" key="8">
    <source>
        <dbReference type="EMBL" id="GLK51140.1"/>
    </source>
</evidence>
<comment type="similarity">
    <text evidence="2 7">Belongs to the group II decarboxylase family.</text>
</comment>
<dbReference type="Gene3D" id="3.40.640.10">
    <property type="entry name" value="Type I PLP-dependent aspartate aminotransferase-like (Major domain)"/>
    <property type="match status" value="1"/>
</dbReference>
<feature type="modified residue" description="N6-(pyridoxal phosphate)lysine" evidence="6">
    <location>
        <position position="308"/>
    </location>
</feature>
<comment type="caution">
    <text evidence="8">The sequence shown here is derived from an EMBL/GenBank/DDBJ whole genome shotgun (WGS) entry which is preliminary data.</text>
</comment>
<dbReference type="GO" id="GO:0016831">
    <property type="term" value="F:carboxy-lyase activity"/>
    <property type="evidence" value="ECO:0007669"/>
    <property type="project" value="UniProtKB-KW"/>
</dbReference>
<dbReference type="InterPro" id="IPR015422">
    <property type="entry name" value="PyrdxlP-dep_Trfase_small"/>
</dbReference>
<keyword evidence="4 6" id="KW-0663">Pyridoxal phosphate</keyword>
<evidence type="ECO:0000256" key="1">
    <source>
        <dbReference type="ARBA" id="ARBA00001933"/>
    </source>
</evidence>
<dbReference type="PROSITE" id="PS00392">
    <property type="entry name" value="DDC_GAD_HDC_YDC"/>
    <property type="match status" value="1"/>
</dbReference>
<evidence type="ECO:0000256" key="6">
    <source>
        <dbReference type="PIRSR" id="PIRSR602129-50"/>
    </source>
</evidence>
<dbReference type="InterPro" id="IPR021115">
    <property type="entry name" value="Pyridoxal-P_BS"/>
</dbReference>
<dbReference type="PANTHER" id="PTHR45677:SF8">
    <property type="entry name" value="CYSTEINE SULFINIC ACID DECARBOXYLASE"/>
    <property type="match status" value="1"/>
</dbReference>
<dbReference type="InterPro" id="IPR015424">
    <property type="entry name" value="PyrdxlP-dep_Trfase"/>
</dbReference>
<dbReference type="GO" id="GO:0005737">
    <property type="term" value="C:cytoplasm"/>
    <property type="evidence" value="ECO:0007669"/>
    <property type="project" value="TreeGrafter"/>
</dbReference>
<dbReference type="EMBL" id="BSFE01000001">
    <property type="protein sequence ID" value="GLK51140.1"/>
    <property type="molecule type" value="Genomic_DNA"/>
</dbReference>
<organism evidence="8 9">
    <name type="scientific">Maricaulis virginensis</name>
    <dbReference type="NCBI Taxonomy" id="144022"/>
    <lineage>
        <taxon>Bacteria</taxon>
        <taxon>Pseudomonadati</taxon>
        <taxon>Pseudomonadota</taxon>
        <taxon>Alphaproteobacteria</taxon>
        <taxon>Maricaulales</taxon>
        <taxon>Maricaulaceae</taxon>
        <taxon>Maricaulis</taxon>
    </lineage>
</organism>
<evidence type="ECO:0000256" key="2">
    <source>
        <dbReference type="ARBA" id="ARBA00009533"/>
    </source>
</evidence>
<dbReference type="Gene3D" id="3.90.1150.10">
    <property type="entry name" value="Aspartate Aminotransferase, domain 1"/>
    <property type="match status" value="1"/>
</dbReference>